<feature type="transmembrane region" description="Helical" evidence="2">
    <location>
        <begin position="43"/>
        <end position="66"/>
    </location>
</feature>
<dbReference type="OrthoDB" id="5332281at2759"/>
<name>A0A9W9SWT0_9EURO</name>
<proteinExistence type="predicted"/>
<accession>A0A9W9SWT0</accession>
<dbReference type="PANTHER" id="PTHR37544:SF1">
    <property type="entry name" value="PHOSPHORIBOSYLAMINOIMIDAZOLE-SUCCINOCARBOXAMIDE SYNTHASE"/>
    <property type="match status" value="1"/>
</dbReference>
<dbReference type="AlphaFoldDB" id="A0A9W9SWT0"/>
<dbReference type="InterPro" id="IPR021840">
    <property type="entry name" value="DUF3433"/>
</dbReference>
<reference evidence="3" key="1">
    <citation type="submission" date="2022-12" db="EMBL/GenBank/DDBJ databases">
        <authorList>
            <person name="Petersen C."/>
        </authorList>
    </citation>
    <scope>NUCLEOTIDE SEQUENCE</scope>
    <source>
        <strain evidence="3">IBT 3081</strain>
    </source>
</reference>
<dbReference type="GeneID" id="81458882"/>
<keyword evidence="4" id="KW-1185">Reference proteome</keyword>
<evidence type="ECO:0000313" key="4">
    <source>
        <dbReference type="Proteomes" id="UP001147752"/>
    </source>
</evidence>
<feature type="region of interest" description="Disordered" evidence="1">
    <location>
        <begin position="1"/>
        <end position="29"/>
    </location>
</feature>
<dbReference type="PANTHER" id="PTHR37544">
    <property type="entry name" value="SPRAY-RELATED"/>
    <property type="match status" value="1"/>
</dbReference>
<feature type="region of interest" description="Disordered" evidence="1">
    <location>
        <begin position="1178"/>
        <end position="1209"/>
    </location>
</feature>
<feature type="transmembrane region" description="Helical" evidence="2">
    <location>
        <begin position="150"/>
        <end position="173"/>
    </location>
</feature>
<feature type="compositionally biased region" description="Basic and acidic residues" evidence="1">
    <location>
        <begin position="19"/>
        <end position="29"/>
    </location>
</feature>
<feature type="transmembrane region" description="Helical" evidence="2">
    <location>
        <begin position="511"/>
        <end position="537"/>
    </location>
</feature>
<sequence length="1233" mass="136751">MSAEHSGNLEPPGSYSPVAKEESVHEDGHSPRPLWVPFFLRRLTMIVFLIGFLSCLGALIALYLYTQRQNHSLGIKTDGDRYYYLWTYGPTAVFTILTAGWTQVEYRAVQLMPWALMLRGPTPASQSIFLDYLSKMNVVSLYQSLRQKHFLVSLCIAGSLILNGVTVFSTGLFELDSVLVPRPVNLTVPNKFSGADYDPHMIDAKPIVSCMAFSAYNMTRPVGIHETYVYTPFQPANPYSVENDTVPTDRNYQADVEVIELSFDCQNATTSFEPSSVDYFTGDTPVYKTPDGCRFQQAKYAPSAMYELDTKFGIDIDLRGCQGEKLNGSGPSYLGPYSSDWDADWRIWAAIAPSVGFEMPNTINYTGWAHRPIHVTVCKPRYTTYRGPVRIWREAGENAVSVDIPRKSLNAIEGIAGVQASKIMYSAWKSASGGYLPSTSAPGTEFTFAANGTSRDELWADMAAFTDAITDSLSCLMQQTVKNKLMRYEPHQVEGTEQLIEDRLFVRQMSFWLMAILLVILIAIVVILLCFFVPVAVCPRDTGSIGGVATILSQSPEFMGAFGGSQFKSEEKMAESRLGQTQYSTLSDTKGAFVLLPQDQPISQPLEYNSSEDSSSPTWWQPFSSTWFLRIAVVIIPIAVIISLEVVYHISSSGPGITPVDGKSPYIHYIWTYVPALAMFIIRCLFTSVEFNTRIIQPYSRLRQGLAPPETSIFENQLRKIAPFAVFDTLRKRQWALAAATISLLLAAINPIVVSGLFTAKASGLTSPMNLTQITRWNLGDPATPNVLMQRQAQQQGSQVDPTAGLILNLNLSYPQWTYQNLVFPQFTLTTADDLPPGAGFINARIPALRSRLNCTPDPANGGRCKIKRGTWACEIDSPCFPPIGGEVLESDIEYFLTDSSPRSSNVPSNCSTHAMMYGKKDPDNGPHGAPSIYHYIYCNATIEEVEVDTKLQLPSFLIDSETPPRVVEGSARTPFKTNKESLPAILRLSSYLFVSDPRFRDSFLDAITNGINGVPLDELLNSEKLINRVNEVWGIVMAQLLNTAARDSFNDPFNATYFVEPATMKAPIYTGIFHDGRKYLVQSEISTRILDSVLGSMVVCALIALYVMRTKRVLPKSPTSIASVASFLYGSRMLSSVIPNGSEWCGDEELKKRGVLEGRTFSMGWWEVERQRNRSQSDVSSVSSVSEDETRESVGLDGGQNFLGEQNGRKQTRFGIDVDIADRPLLRNASPI</sequence>
<dbReference type="Pfam" id="PF11915">
    <property type="entry name" value="DUF3433"/>
    <property type="match status" value="2"/>
</dbReference>
<dbReference type="RefSeq" id="XP_056583834.1">
    <property type="nucleotide sequence ID" value="XM_056719699.1"/>
</dbReference>
<dbReference type="EMBL" id="JAPZBT010000001">
    <property type="protein sequence ID" value="KAJ5384058.1"/>
    <property type="molecule type" value="Genomic_DNA"/>
</dbReference>
<keyword evidence="2" id="KW-0472">Membrane</keyword>
<keyword evidence="2" id="KW-0812">Transmembrane</keyword>
<gene>
    <name evidence="3" type="ORF">N7517_001969</name>
</gene>
<evidence type="ECO:0000256" key="2">
    <source>
        <dbReference type="SAM" id="Phobius"/>
    </source>
</evidence>
<comment type="caution">
    <text evidence="3">The sequence shown here is derived from an EMBL/GenBank/DDBJ whole genome shotgun (WGS) entry which is preliminary data.</text>
</comment>
<organism evidence="3 4">
    <name type="scientific">Penicillium concentricum</name>
    <dbReference type="NCBI Taxonomy" id="293559"/>
    <lineage>
        <taxon>Eukaryota</taxon>
        <taxon>Fungi</taxon>
        <taxon>Dikarya</taxon>
        <taxon>Ascomycota</taxon>
        <taxon>Pezizomycotina</taxon>
        <taxon>Eurotiomycetes</taxon>
        <taxon>Eurotiomycetidae</taxon>
        <taxon>Eurotiales</taxon>
        <taxon>Aspergillaceae</taxon>
        <taxon>Penicillium</taxon>
    </lineage>
</organism>
<protein>
    <submittedName>
        <fullName evidence="3">Uncharacterized protein</fullName>
    </submittedName>
</protein>
<feature type="transmembrane region" description="Helical" evidence="2">
    <location>
        <begin position="670"/>
        <end position="691"/>
    </location>
</feature>
<evidence type="ECO:0000313" key="3">
    <source>
        <dbReference type="EMBL" id="KAJ5384058.1"/>
    </source>
</evidence>
<keyword evidence="2" id="KW-1133">Transmembrane helix</keyword>
<feature type="transmembrane region" description="Helical" evidence="2">
    <location>
        <begin position="735"/>
        <end position="758"/>
    </location>
</feature>
<feature type="transmembrane region" description="Helical" evidence="2">
    <location>
        <begin position="627"/>
        <end position="650"/>
    </location>
</feature>
<dbReference type="Proteomes" id="UP001147752">
    <property type="component" value="Unassembled WGS sequence"/>
</dbReference>
<evidence type="ECO:0000256" key="1">
    <source>
        <dbReference type="SAM" id="MobiDB-lite"/>
    </source>
</evidence>
<reference evidence="3" key="2">
    <citation type="journal article" date="2023" name="IMA Fungus">
        <title>Comparative genomic study of the Penicillium genus elucidates a diverse pangenome and 15 lateral gene transfer events.</title>
        <authorList>
            <person name="Petersen C."/>
            <person name="Sorensen T."/>
            <person name="Nielsen M.R."/>
            <person name="Sondergaard T.E."/>
            <person name="Sorensen J.L."/>
            <person name="Fitzpatrick D.A."/>
            <person name="Frisvad J.C."/>
            <person name="Nielsen K.L."/>
        </authorList>
    </citation>
    <scope>NUCLEOTIDE SEQUENCE</scope>
    <source>
        <strain evidence="3">IBT 3081</strain>
    </source>
</reference>